<evidence type="ECO:0000259" key="7">
    <source>
        <dbReference type="Pfam" id="PF01979"/>
    </source>
</evidence>
<evidence type="ECO:0000256" key="6">
    <source>
        <dbReference type="HAMAP-Rule" id="MF_01518"/>
    </source>
</evidence>
<organism evidence="9 10">
    <name type="scientific">Clostridium butyricum</name>
    <dbReference type="NCBI Taxonomy" id="1492"/>
    <lineage>
        <taxon>Bacteria</taxon>
        <taxon>Bacillati</taxon>
        <taxon>Bacillota</taxon>
        <taxon>Clostridia</taxon>
        <taxon>Eubacteriales</taxon>
        <taxon>Clostridiaceae</taxon>
        <taxon>Clostridium</taxon>
    </lineage>
</organism>
<dbReference type="PANTHER" id="PTHR11113">
    <property type="entry name" value="N-ACETYLGLUCOSAMINE-6-PHOSPHATE DEACETYLASE"/>
    <property type="match status" value="1"/>
</dbReference>
<comment type="caution">
    <text evidence="9">The sequence shown here is derived from an EMBL/GenBank/DDBJ whole genome shotgun (WGS) entry which is preliminary data.</text>
</comment>
<feature type="domain" description="Adenine deaminase C-terminal" evidence="8">
    <location>
        <begin position="430"/>
        <end position="583"/>
    </location>
</feature>
<dbReference type="HAMAP" id="MF_01518">
    <property type="entry name" value="Adenine_deamin"/>
    <property type="match status" value="1"/>
</dbReference>
<dbReference type="InterPro" id="IPR026912">
    <property type="entry name" value="Adenine_deam_C"/>
</dbReference>
<evidence type="ECO:0000256" key="2">
    <source>
        <dbReference type="ARBA" id="ARBA00012782"/>
    </source>
</evidence>
<dbReference type="RefSeq" id="WP_043662992.1">
    <property type="nucleotide sequence ID" value="NZ_JSEG01000005.1"/>
</dbReference>
<evidence type="ECO:0000256" key="1">
    <source>
        <dbReference type="ARBA" id="ARBA00006773"/>
    </source>
</evidence>
<protein>
    <recommendedName>
        <fullName evidence="2 6">Adenine deaminase</fullName>
        <shortName evidence="6">Adenase</shortName>
        <shortName evidence="6">Adenine aminase</shortName>
        <ecNumber evidence="2 6">3.5.4.2</ecNumber>
    </recommendedName>
</protein>
<dbReference type="NCBIfam" id="TIGR01178">
    <property type="entry name" value="ade"/>
    <property type="match status" value="1"/>
</dbReference>
<comment type="catalytic activity">
    <reaction evidence="5 6">
        <text>adenine + H2O + H(+) = hypoxanthine + NH4(+)</text>
        <dbReference type="Rhea" id="RHEA:23688"/>
        <dbReference type="ChEBI" id="CHEBI:15377"/>
        <dbReference type="ChEBI" id="CHEBI:15378"/>
        <dbReference type="ChEBI" id="CHEBI:16708"/>
        <dbReference type="ChEBI" id="CHEBI:17368"/>
        <dbReference type="ChEBI" id="CHEBI:28938"/>
        <dbReference type="EC" id="3.5.4.2"/>
    </reaction>
</comment>
<evidence type="ECO:0000313" key="9">
    <source>
        <dbReference type="EMBL" id="PPV16629.1"/>
    </source>
</evidence>
<dbReference type="EC" id="3.5.4.2" evidence="2 6"/>
<dbReference type="InterPro" id="IPR032466">
    <property type="entry name" value="Metal_Hydrolase"/>
</dbReference>
<dbReference type="Gene3D" id="2.30.40.10">
    <property type="entry name" value="Urease, subunit C, domain 1"/>
    <property type="match status" value="1"/>
</dbReference>
<dbReference type="Gene3D" id="3.20.20.140">
    <property type="entry name" value="Metal-dependent hydrolases"/>
    <property type="match status" value="1"/>
</dbReference>
<accession>A0A0A6PTK8</accession>
<dbReference type="AlphaFoldDB" id="A0A0A6PTK8"/>
<evidence type="ECO:0000259" key="8">
    <source>
        <dbReference type="Pfam" id="PF13382"/>
    </source>
</evidence>
<keyword evidence="3 6" id="KW-0378">Hydrolase</keyword>
<dbReference type="InterPro" id="IPR011059">
    <property type="entry name" value="Metal-dep_hydrolase_composite"/>
</dbReference>
<keyword evidence="4 6" id="KW-0464">Manganese</keyword>
<dbReference type="InterPro" id="IPR006679">
    <property type="entry name" value="Adenine_deam"/>
</dbReference>
<proteinExistence type="inferred from homology"/>
<comment type="similarity">
    <text evidence="1 6">Belongs to the metallo-dependent hydrolases superfamily. Adenine deaminase family.</text>
</comment>
<dbReference type="CDD" id="cd01295">
    <property type="entry name" value="AdeC"/>
    <property type="match status" value="1"/>
</dbReference>
<name>A0A0A6PTK8_CLOBU</name>
<dbReference type="SUPFAM" id="SSF51338">
    <property type="entry name" value="Composite domain of metallo-dependent hydrolases"/>
    <property type="match status" value="1"/>
</dbReference>
<dbReference type="Pfam" id="PF13382">
    <property type="entry name" value="Adenine_deam_C"/>
    <property type="match status" value="1"/>
</dbReference>
<evidence type="ECO:0000313" key="10">
    <source>
        <dbReference type="Proteomes" id="UP000238081"/>
    </source>
</evidence>
<dbReference type="PANTHER" id="PTHR11113:SF2">
    <property type="entry name" value="ADENINE DEAMINASE"/>
    <property type="match status" value="1"/>
</dbReference>
<evidence type="ECO:0000256" key="3">
    <source>
        <dbReference type="ARBA" id="ARBA00022801"/>
    </source>
</evidence>
<dbReference type="SUPFAM" id="SSF51556">
    <property type="entry name" value="Metallo-dependent hydrolases"/>
    <property type="match status" value="1"/>
</dbReference>
<feature type="domain" description="Amidohydrolase-related" evidence="7">
    <location>
        <begin position="66"/>
        <end position="348"/>
    </location>
</feature>
<dbReference type="Proteomes" id="UP000238081">
    <property type="component" value="Unassembled WGS sequence"/>
</dbReference>
<dbReference type="Pfam" id="PF01979">
    <property type="entry name" value="Amidohydro_1"/>
    <property type="match status" value="1"/>
</dbReference>
<reference evidence="9 10" key="1">
    <citation type="submission" date="2016-01" db="EMBL/GenBank/DDBJ databases">
        <title>Characterization of the Clostridium difficile lineages that are prevalent in Hong Kong and China.</title>
        <authorList>
            <person name="Kwok J.S.-L."/>
            <person name="Lam W.-Y."/>
            <person name="Ip M."/>
            <person name="Chan T.-F."/>
            <person name="Hawkey P.M."/>
            <person name="Tsui S.K.-W."/>
        </authorList>
    </citation>
    <scope>NUCLEOTIDE SEQUENCE [LARGE SCALE GENOMIC DNA]</scope>
    <source>
        <strain evidence="9 10">300064</strain>
    </source>
</reference>
<gene>
    <name evidence="6" type="primary">ade</name>
    <name evidence="9" type="ORF">AWN73_10205</name>
</gene>
<dbReference type="GO" id="GO:0006146">
    <property type="term" value="P:adenine catabolic process"/>
    <property type="evidence" value="ECO:0007669"/>
    <property type="project" value="InterPro"/>
</dbReference>
<dbReference type="GO" id="GO:0000034">
    <property type="term" value="F:adenine deaminase activity"/>
    <property type="evidence" value="ECO:0007669"/>
    <property type="project" value="UniProtKB-UniRule"/>
</dbReference>
<dbReference type="EMBL" id="LRDH01000077">
    <property type="protein sequence ID" value="PPV16629.1"/>
    <property type="molecule type" value="Genomic_DNA"/>
</dbReference>
<evidence type="ECO:0000256" key="5">
    <source>
        <dbReference type="ARBA" id="ARBA00047720"/>
    </source>
</evidence>
<dbReference type="InterPro" id="IPR006680">
    <property type="entry name" value="Amidohydro-rel"/>
</dbReference>
<comment type="cofactor">
    <cofactor evidence="6">
        <name>Mn(2+)</name>
        <dbReference type="ChEBI" id="CHEBI:29035"/>
    </cofactor>
</comment>
<evidence type="ECO:0000256" key="4">
    <source>
        <dbReference type="ARBA" id="ARBA00023211"/>
    </source>
</evidence>
<sequence>MTKQTLIEQIKASTKSIKCDLVIKNINIVDVFNKNTFIDSIGIKNGYIVGIGDYEGTETFDGTNKYICPGLMDAHCHIESSLTSPAEYYKAALLNGITSVIADPHEIANVLGLDGIKFMLDSSENIPFDMYFMLPSCVPGTEFENSGAVLNSKDLESLYKNERILGLAEVMNYPGVINCNEDIINKLYDAINNNKLIDGHGAGLTPMMVNSYRCANISTDHECISKEEALEKIRRGMHVLIREGTVAKNLKELLPAVNESNSSRFSLCTDDKHIDDLMKNGSINTSIIEAINFGLKPETAISMASINTSSLYNIKNKGAIAPGYIADFIILDDLTSFKINRVYKKGLLVVDKNKILTNIPIKNTLKNLTITNSINIPILSKDIFKVSLTSDPTKKINIIEIIPNKLETKHLQYNQIDLYNQNINTSGTFNFESYLKNDLVKIAVIERHKSTGNIGLGILKGLGLKCGAIATTIAHDSHNLIVAGTNDNDMLFAVQELKKIGGGIIVVQNGKILSSIKLEIAGLMTSRSYSEIDFELESLHNSIKIVAPNINFNPFLTLSFLSLPVIPSIKITDKGLFDVVNFKFIKIIE</sequence>